<sequence length="167" mass="18163">MNDKISTITSTEMTAHPATQPALNNQLTAHPYPSDTARCNNSSWYLPLTPGDLLQRLILLSSLQVPCMIYTPKAETPPDACKIHSITDAESTGFPWLNNDIASSLAHGDTYSIWVVGTSAEDRDGDSVVIEIYNCARALVARLFSLPDSRTQAIWQDVFGNPTLAAA</sequence>
<accession>A0A5Q0BCQ0</accession>
<dbReference type="RefSeq" id="WP_153247266.1">
    <property type="nucleotide sequence ID" value="NZ_CP044205.1"/>
</dbReference>
<dbReference type="KEGG" id="mmob:F6R98_00540"/>
<evidence type="ECO:0000313" key="2">
    <source>
        <dbReference type="Proteomes" id="UP000325755"/>
    </source>
</evidence>
<dbReference type="Proteomes" id="UP000325755">
    <property type="component" value="Chromosome"/>
</dbReference>
<organism evidence="1 2">
    <name type="scientific">Candidatus Methylospira mobilis</name>
    <dbReference type="NCBI Taxonomy" id="1808979"/>
    <lineage>
        <taxon>Bacteria</taxon>
        <taxon>Pseudomonadati</taxon>
        <taxon>Pseudomonadota</taxon>
        <taxon>Gammaproteobacteria</taxon>
        <taxon>Methylococcales</taxon>
        <taxon>Methylococcaceae</taxon>
        <taxon>Candidatus Methylospira</taxon>
    </lineage>
</organism>
<name>A0A5Q0BCQ0_9GAMM</name>
<proteinExistence type="predicted"/>
<dbReference type="EMBL" id="CP044205">
    <property type="protein sequence ID" value="QFY41289.1"/>
    <property type="molecule type" value="Genomic_DNA"/>
</dbReference>
<gene>
    <name evidence="1" type="ORF">F6R98_00540</name>
</gene>
<dbReference type="OrthoDB" id="316630at2"/>
<dbReference type="InParanoid" id="A0A5Q0BCQ0"/>
<protein>
    <submittedName>
        <fullName evidence="1">Uncharacterized protein</fullName>
    </submittedName>
</protein>
<dbReference type="AlphaFoldDB" id="A0A5Q0BCQ0"/>
<reference evidence="1 2" key="1">
    <citation type="submission" date="2019-09" db="EMBL/GenBank/DDBJ databases">
        <title>Ecophysiology of the spiral-shaped methanotroph Methylospira mobilis as revealed by the complete genome sequence.</title>
        <authorList>
            <person name="Oshkin I.Y."/>
            <person name="Dedysh S.N."/>
            <person name="Miroshnikov K."/>
            <person name="Danilova O.V."/>
            <person name="Hakobyan A."/>
            <person name="Liesack W."/>
        </authorList>
    </citation>
    <scope>NUCLEOTIDE SEQUENCE [LARGE SCALE GENOMIC DNA]</scope>
    <source>
        <strain evidence="1 2">Shm1</strain>
    </source>
</reference>
<evidence type="ECO:0000313" key="1">
    <source>
        <dbReference type="EMBL" id="QFY41289.1"/>
    </source>
</evidence>
<keyword evidence="2" id="KW-1185">Reference proteome</keyword>